<evidence type="ECO:0008006" key="8">
    <source>
        <dbReference type="Google" id="ProtNLM"/>
    </source>
</evidence>
<dbReference type="SMART" id="SM00558">
    <property type="entry name" value="JmjC"/>
    <property type="match status" value="1"/>
</dbReference>
<dbReference type="GO" id="GO:0032454">
    <property type="term" value="F:histone H3K9 demethylase activity"/>
    <property type="evidence" value="ECO:0007669"/>
    <property type="project" value="TreeGrafter"/>
</dbReference>
<feature type="domain" description="JmjN" evidence="4">
    <location>
        <begin position="16"/>
        <end position="58"/>
    </location>
</feature>
<dbReference type="GO" id="GO:0010468">
    <property type="term" value="P:regulation of gene expression"/>
    <property type="evidence" value="ECO:0007669"/>
    <property type="project" value="TreeGrafter"/>
</dbReference>
<evidence type="ECO:0000256" key="1">
    <source>
        <dbReference type="ARBA" id="ARBA00022853"/>
    </source>
</evidence>
<dbReference type="InterPro" id="IPR003349">
    <property type="entry name" value="JmjN"/>
</dbReference>
<evidence type="ECO:0000256" key="2">
    <source>
        <dbReference type="SAM" id="MobiDB-lite"/>
    </source>
</evidence>
<keyword evidence="3" id="KW-0472">Membrane</keyword>
<accession>A0A8C7ZMT5</accession>
<feature type="transmembrane region" description="Helical" evidence="3">
    <location>
        <begin position="266"/>
        <end position="289"/>
    </location>
</feature>
<keyword evidence="7" id="KW-1185">Reference proteome</keyword>
<reference evidence="6" key="2">
    <citation type="submission" date="2025-09" db="UniProtKB">
        <authorList>
            <consortium name="Ensembl"/>
        </authorList>
    </citation>
    <scope>IDENTIFICATION</scope>
</reference>
<dbReference type="Gene3D" id="2.60.120.650">
    <property type="entry name" value="Cupin"/>
    <property type="match status" value="2"/>
</dbReference>
<dbReference type="SUPFAM" id="SSF51197">
    <property type="entry name" value="Clavaminate synthase-like"/>
    <property type="match status" value="1"/>
</dbReference>
<feature type="region of interest" description="Disordered" evidence="2">
    <location>
        <begin position="818"/>
        <end position="838"/>
    </location>
</feature>
<dbReference type="Pfam" id="PF02375">
    <property type="entry name" value="JmjN"/>
    <property type="match status" value="1"/>
</dbReference>
<dbReference type="Proteomes" id="UP000694383">
    <property type="component" value="Unplaced"/>
</dbReference>
<dbReference type="Gene3D" id="2.30.30.140">
    <property type="match status" value="1"/>
</dbReference>
<feature type="compositionally biased region" description="Polar residues" evidence="2">
    <location>
        <begin position="315"/>
        <end position="325"/>
    </location>
</feature>
<reference evidence="6" key="1">
    <citation type="submission" date="2025-08" db="UniProtKB">
        <authorList>
            <consortium name="Ensembl"/>
        </authorList>
    </citation>
    <scope>IDENTIFICATION</scope>
</reference>
<keyword evidence="1" id="KW-0156">Chromatin regulator</keyword>
<dbReference type="GO" id="GO:0051864">
    <property type="term" value="F:histone H3K36 demethylase activity"/>
    <property type="evidence" value="ECO:0007669"/>
    <property type="project" value="TreeGrafter"/>
</dbReference>
<feature type="region of interest" description="Disordered" evidence="2">
    <location>
        <begin position="719"/>
        <end position="742"/>
    </location>
</feature>
<sequence length="1155" mass="128141">MAGAGVSSPANPTCKIMTFRPTMEEFEDFNKYLVYMESQGAHRAGLAKVIPPKGWKPRRTYDDIDNLMIDAPIQQMVAGQSGLFTQYNIQKKPLSVQEFRRLANSDMTGELSLMVSSCLTGFFPNSFKGCEAFLRHKMTLISPSILKKYGIPFDKITQEAGEFMITFPYGYHAGFNHGFNCAESTNFATVRWIDYGKVATQCTCSKDMVKISMEPFVKRFQPDRYAAWMLGKDSAVIDHTLATPGTTPELQSWLHRRRKAKSSSKGYLLITCCATSQLSILFIGVYIFLTGACRQMCVVKVNRVESKGLGFSFKSDAQNSDSPASPINDEEKRSPTEIHGVAQSPSRSTSPIPESQISIPKVIQMQPGAKEKRSFSSVSQNCLDSVRIPPLEANNISLLCHTNISTETITDSFPLQSQINGSSSLSQSLNADSNTDIQDHNNTVKAEKIHTRVDPTCIKQHSTALYNLKSEPVEGGSCTSNASLAPLQHNCRAGKRSVEENLFPPVLQQAAVDMPRLTPEPEDKAGICPLPPVLTQEMPSLTPATDEGLAFPKEPHSNSEEKNQDDSKDAVQMGGSVSSDTNQKFSAPVPPLPTHNANHTLSHLSQFTTHPSSDSPSSYMEAKTFSSGIWKNFSSQEPSALIQGLNPELPSNFSHDPLTYSMWSEPLCKQVTDLEVPGQDLCRSKNQEDGGVALTWAQLEPTSLLSIGAIEPLGLCEEDQPQRGEANGAESLSKGRELGGQREVDERMYSEMLVSLGTAAEQDTACAFSQKKSSSYTPLPASSDLLSVFLFFCPYQYPAFTKKTTKSWRHPLRKPTARAVPTAVKQQTTSDEEEEEQELEPWAKPLVHLWQNRKPCFAAEKEYNAHAASMQPYCAVCTLFMPYYQVQRSMQILPAGSKTRTKPLVPEICFSFREQNSPPTPTNPLLQEDGTSPLLYCQSCCLQVHASAYKDRSVCKPCHCWWPTNICLCSQECCLCNLRGGALKKTQNDKWAHVMCAVALPEARFTDEVQKSPIDTSRIPVQRYKLVSKYAHAFEAGLVSLMRSSKATPPPLPLPVAEIYFPSQILFLNCSLLSVEFEDGSQVLAKREDVYTLDEDLPKKVKRRLSTASSMRFQDAFFTTQGERKRQRTPNSRFQNDFVALPGLRTTAKMNETNS</sequence>
<dbReference type="Pfam" id="PF13832">
    <property type="entry name" value="zf-HC5HC2H_2"/>
    <property type="match status" value="1"/>
</dbReference>
<dbReference type="GO" id="GO:0000785">
    <property type="term" value="C:chromatin"/>
    <property type="evidence" value="ECO:0007669"/>
    <property type="project" value="TreeGrafter"/>
</dbReference>
<dbReference type="GO" id="GO:0005634">
    <property type="term" value="C:nucleus"/>
    <property type="evidence" value="ECO:0007669"/>
    <property type="project" value="TreeGrafter"/>
</dbReference>
<dbReference type="InterPro" id="IPR003347">
    <property type="entry name" value="JmjC_dom"/>
</dbReference>
<keyword evidence="3" id="KW-0812">Transmembrane</keyword>
<organism evidence="6 7">
    <name type="scientific">Oryzias sinensis</name>
    <name type="common">Chinese medaka</name>
    <dbReference type="NCBI Taxonomy" id="183150"/>
    <lineage>
        <taxon>Eukaryota</taxon>
        <taxon>Metazoa</taxon>
        <taxon>Chordata</taxon>
        <taxon>Craniata</taxon>
        <taxon>Vertebrata</taxon>
        <taxon>Euteleostomi</taxon>
        <taxon>Actinopterygii</taxon>
        <taxon>Neopterygii</taxon>
        <taxon>Teleostei</taxon>
        <taxon>Neoteleostei</taxon>
        <taxon>Acanthomorphata</taxon>
        <taxon>Ovalentaria</taxon>
        <taxon>Atherinomorphae</taxon>
        <taxon>Beloniformes</taxon>
        <taxon>Adrianichthyidae</taxon>
        <taxon>Oryziinae</taxon>
        <taxon>Oryzias</taxon>
    </lineage>
</organism>
<feature type="compositionally biased region" description="Polar residues" evidence="2">
    <location>
        <begin position="575"/>
        <end position="585"/>
    </location>
</feature>
<dbReference type="Pfam" id="PF02373">
    <property type="entry name" value="JmjC"/>
    <property type="match status" value="1"/>
</dbReference>
<dbReference type="Ensembl" id="ENSOSIT00000046559.1">
    <property type="protein sequence ID" value="ENSOSIP00000044244.1"/>
    <property type="gene ID" value="ENSOSIG00000021167.1"/>
</dbReference>
<evidence type="ECO:0000313" key="7">
    <source>
        <dbReference type="Proteomes" id="UP000694383"/>
    </source>
</evidence>
<feature type="region of interest" description="Disordered" evidence="2">
    <location>
        <begin position="535"/>
        <end position="585"/>
    </location>
</feature>
<dbReference type="AlphaFoldDB" id="A0A8C7ZMT5"/>
<feature type="region of interest" description="Disordered" evidence="2">
    <location>
        <begin position="315"/>
        <end position="358"/>
    </location>
</feature>
<name>A0A8C7ZMT5_9TELE</name>
<feature type="compositionally biased region" description="Polar residues" evidence="2">
    <location>
        <begin position="343"/>
        <end position="358"/>
    </location>
</feature>
<evidence type="ECO:0000313" key="6">
    <source>
        <dbReference type="Ensembl" id="ENSOSIP00000044244.1"/>
    </source>
</evidence>
<dbReference type="PROSITE" id="PS51183">
    <property type="entry name" value="JMJN"/>
    <property type="match status" value="1"/>
</dbReference>
<proteinExistence type="predicted"/>
<feature type="compositionally biased region" description="Basic and acidic residues" evidence="2">
    <location>
        <begin position="733"/>
        <end position="742"/>
    </location>
</feature>
<dbReference type="PANTHER" id="PTHR10694">
    <property type="entry name" value="LYSINE-SPECIFIC DEMETHYLASE"/>
    <property type="match status" value="1"/>
</dbReference>
<feature type="compositionally biased region" description="Basic and acidic residues" evidence="2">
    <location>
        <begin position="553"/>
        <end position="569"/>
    </location>
</feature>
<evidence type="ECO:0000256" key="3">
    <source>
        <dbReference type="SAM" id="Phobius"/>
    </source>
</evidence>
<dbReference type="PROSITE" id="PS51184">
    <property type="entry name" value="JMJC"/>
    <property type="match status" value="1"/>
</dbReference>
<keyword evidence="3" id="KW-1133">Transmembrane helix</keyword>
<feature type="domain" description="JmjC" evidence="5">
    <location>
        <begin position="1"/>
        <end position="204"/>
    </location>
</feature>
<evidence type="ECO:0000259" key="5">
    <source>
        <dbReference type="PROSITE" id="PS51184"/>
    </source>
</evidence>
<dbReference type="PANTHER" id="PTHR10694:SF129">
    <property type="entry name" value="LYSINE-SPECIFIC DEMETHYLASE 4B-RELATED"/>
    <property type="match status" value="1"/>
</dbReference>
<dbReference type="SMART" id="SM00545">
    <property type="entry name" value="JmjN"/>
    <property type="match status" value="1"/>
</dbReference>
<protein>
    <recommendedName>
        <fullName evidence="8">[Histone H3]-trimethyl-L-lysine(9) demethylase</fullName>
    </recommendedName>
</protein>
<dbReference type="GeneTree" id="ENSGT00940000166168"/>
<evidence type="ECO:0000259" key="4">
    <source>
        <dbReference type="PROSITE" id="PS51183"/>
    </source>
</evidence>